<accession>A0A2T6ZP47</accession>
<protein>
    <submittedName>
        <fullName evidence="2">Uncharacterized protein</fullName>
    </submittedName>
</protein>
<keyword evidence="3" id="KW-1185">Reference proteome</keyword>
<dbReference type="EMBL" id="NESQ01000157">
    <property type="protein sequence ID" value="PUU77261.1"/>
    <property type="molecule type" value="Genomic_DNA"/>
</dbReference>
<sequence>MSGLLRNLGNKANFDLKATLGHCFPTLLYRGTARGYWKLSNPEGAGNTPPAAQPHPHPKIHRQPQQIPHIHQIPNPHEVLISDVQHETLETTIATELGITYLSKVPQDVQSKVIHKAYGYFYGPNDRAIIPLPVISKDKALWVFFVVDSGSPNTYLSAQVSQPLTAKDMELGY</sequence>
<dbReference type="STRING" id="42251.A0A2T6ZP47"/>
<feature type="region of interest" description="Disordered" evidence="1">
    <location>
        <begin position="40"/>
        <end position="63"/>
    </location>
</feature>
<dbReference type="Proteomes" id="UP000244722">
    <property type="component" value="Unassembled WGS sequence"/>
</dbReference>
<gene>
    <name evidence="2" type="ORF">B9Z19DRAFT_1065997</name>
</gene>
<reference evidence="2 3" key="1">
    <citation type="submission" date="2017-04" db="EMBL/GenBank/DDBJ databases">
        <title>Draft genome sequence of Tuber borchii Vittad., a whitish edible truffle.</title>
        <authorList>
            <consortium name="DOE Joint Genome Institute"/>
            <person name="Murat C."/>
            <person name="Kuo A."/>
            <person name="Barry K.W."/>
            <person name="Clum A."/>
            <person name="Dockter R.B."/>
            <person name="Fauchery L."/>
            <person name="Iotti M."/>
            <person name="Kohler A."/>
            <person name="Labutti K."/>
            <person name="Lindquist E.A."/>
            <person name="Lipzen A."/>
            <person name="Ohm R.A."/>
            <person name="Wang M."/>
            <person name="Grigoriev I.V."/>
            <person name="Zambonelli A."/>
            <person name="Martin F.M."/>
        </authorList>
    </citation>
    <scope>NUCLEOTIDE SEQUENCE [LARGE SCALE GENOMIC DNA]</scope>
    <source>
        <strain evidence="2 3">Tbo3840</strain>
    </source>
</reference>
<dbReference type="AlphaFoldDB" id="A0A2T6ZP47"/>
<name>A0A2T6ZP47_TUBBO</name>
<evidence type="ECO:0000256" key="1">
    <source>
        <dbReference type="SAM" id="MobiDB-lite"/>
    </source>
</evidence>
<dbReference type="OrthoDB" id="5414761at2759"/>
<organism evidence="2 3">
    <name type="scientific">Tuber borchii</name>
    <name type="common">White truffle</name>
    <dbReference type="NCBI Taxonomy" id="42251"/>
    <lineage>
        <taxon>Eukaryota</taxon>
        <taxon>Fungi</taxon>
        <taxon>Dikarya</taxon>
        <taxon>Ascomycota</taxon>
        <taxon>Pezizomycotina</taxon>
        <taxon>Pezizomycetes</taxon>
        <taxon>Pezizales</taxon>
        <taxon>Tuberaceae</taxon>
        <taxon>Tuber</taxon>
    </lineage>
</organism>
<proteinExistence type="predicted"/>
<evidence type="ECO:0000313" key="2">
    <source>
        <dbReference type="EMBL" id="PUU77261.1"/>
    </source>
</evidence>
<evidence type="ECO:0000313" key="3">
    <source>
        <dbReference type="Proteomes" id="UP000244722"/>
    </source>
</evidence>
<comment type="caution">
    <text evidence="2">The sequence shown here is derived from an EMBL/GenBank/DDBJ whole genome shotgun (WGS) entry which is preliminary data.</text>
</comment>